<dbReference type="InterPro" id="IPR002104">
    <property type="entry name" value="Integrase_catalytic"/>
</dbReference>
<keyword evidence="1" id="KW-0233">DNA recombination</keyword>
<reference evidence="4 5" key="1">
    <citation type="submission" date="2019-03" db="EMBL/GenBank/DDBJ databases">
        <title>Single cell metagenomics reveals metabolic interactions within the superorganism composed of flagellate Streblomastix strix and complex community of Bacteroidetes bacteria on its surface.</title>
        <authorList>
            <person name="Treitli S.C."/>
            <person name="Kolisko M."/>
            <person name="Husnik F."/>
            <person name="Keeling P."/>
            <person name="Hampl V."/>
        </authorList>
    </citation>
    <scope>NUCLEOTIDE SEQUENCE [LARGE SCALE GENOMIC DNA]</scope>
    <source>
        <strain evidence="4">ST1C</strain>
    </source>
</reference>
<dbReference type="InterPro" id="IPR011010">
    <property type="entry name" value="DNA_brk_join_enz"/>
</dbReference>
<dbReference type="Pfam" id="PF00589">
    <property type="entry name" value="Phage_integrase"/>
    <property type="match status" value="1"/>
</dbReference>
<feature type="domain" description="Tyr recombinase" evidence="3">
    <location>
        <begin position="337"/>
        <end position="540"/>
    </location>
</feature>
<dbReference type="InterPro" id="IPR013762">
    <property type="entry name" value="Integrase-like_cat_sf"/>
</dbReference>
<evidence type="ECO:0000259" key="3">
    <source>
        <dbReference type="PROSITE" id="PS51898"/>
    </source>
</evidence>
<evidence type="ECO:0000313" key="5">
    <source>
        <dbReference type="Proteomes" id="UP000324800"/>
    </source>
</evidence>
<dbReference type="Proteomes" id="UP000324800">
    <property type="component" value="Unassembled WGS sequence"/>
</dbReference>
<evidence type="ECO:0000256" key="1">
    <source>
        <dbReference type="ARBA" id="ARBA00023172"/>
    </source>
</evidence>
<dbReference type="GO" id="GO:0006310">
    <property type="term" value="P:DNA recombination"/>
    <property type="evidence" value="ECO:0007669"/>
    <property type="project" value="UniProtKB-KW"/>
</dbReference>
<dbReference type="GO" id="GO:0003677">
    <property type="term" value="F:DNA binding"/>
    <property type="evidence" value="ECO:0007669"/>
    <property type="project" value="InterPro"/>
</dbReference>
<gene>
    <name evidence="4" type="ORF">EZS28_041610</name>
</gene>
<protein>
    <recommendedName>
        <fullName evidence="3">Tyr recombinase domain-containing protein</fullName>
    </recommendedName>
</protein>
<feature type="non-terminal residue" evidence="4">
    <location>
        <position position="568"/>
    </location>
</feature>
<dbReference type="EMBL" id="SNRW01023625">
    <property type="protein sequence ID" value="KAA6362863.1"/>
    <property type="molecule type" value="Genomic_DNA"/>
</dbReference>
<sequence length="568" mass="64820">SLQRAADNQSPSQIRQLYSSIRFKKAESNRHISTSSEGDLPHLPTFEHKNNNITRTGQDKHNSRCSQQIVQIRRLSPSPIISRPNKNDMEHPTNSRSLRIINNQTITSVRDSEHKGFTSSMDRRILQHMDKRNPIGTPSNPNLIKSNFIPQQRDDFSNSNSTMVAGPTMVYKLNESVKQVPYPWTVKPMPNQRTKHGKSKKLFTSWKDSSIPHGPEVEKGRMFLTQILDRIALSRGAQQLLINGQRFETQRHYLYAMRTLAEFSYEHGLSIDQLLSISPGFLLLEVINWFTRWNPSASSANTLQSCLNTMLSLIFDIPQITSTPSKLAYRAVLNCKIINRRYSNMWDIRQLFDYWRTRPDDKDLSDTEIQTKLASLLLSICFIRINEAAEINLAISNIDYRNQTAILCLSPKANNSIEQYEIRRTGDPKVCPNSTLFTWLNRLYWHYGMDPEQIASLFWQPDGQPADKRRISLWLNSLLREIGIRGATAYSFKHAASTELARQGLDTTKLNNFTHHSVFSKAAGNYYIYAANAGINDIASQLVGSHGQSYATQTISQQRGGAIERSDI</sequence>
<comment type="caution">
    <text evidence="4">The sequence shown here is derived from an EMBL/GenBank/DDBJ whole genome shotgun (WGS) entry which is preliminary data.</text>
</comment>
<evidence type="ECO:0000313" key="4">
    <source>
        <dbReference type="EMBL" id="KAA6362863.1"/>
    </source>
</evidence>
<proteinExistence type="predicted"/>
<dbReference type="AlphaFoldDB" id="A0A5J4TY60"/>
<dbReference type="PROSITE" id="PS51898">
    <property type="entry name" value="TYR_RECOMBINASE"/>
    <property type="match status" value="1"/>
</dbReference>
<accession>A0A5J4TY60</accession>
<evidence type="ECO:0000256" key="2">
    <source>
        <dbReference type="SAM" id="MobiDB-lite"/>
    </source>
</evidence>
<name>A0A5J4TY60_9EUKA</name>
<dbReference type="Gene3D" id="1.10.443.10">
    <property type="entry name" value="Intergrase catalytic core"/>
    <property type="match status" value="1"/>
</dbReference>
<dbReference type="SUPFAM" id="SSF56349">
    <property type="entry name" value="DNA breaking-rejoining enzymes"/>
    <property type="match status" value="1"/>
</dbReference>
<dbReference type="GO" id="GO:0015074">
    <property type="term" value="P:DNA integration"/>
    <property type="evidence" value="ECO:0007669"/>
    <property type="project" value="InterPro"/>
</dbReference>
<feature type="non-terminal residue" evidence="4">
    <location>
        <position position="1"/>
    </location>
</feature>
<organism evidence="4 5">
    <name type="scientific">Streblomastix strix</name>
    <dbReference type="NCBI Taxonomy" id="222440"/>
    <lineage>
        <taxon>Eukaryota</taxon>
        <taxon>Metamonada</taxon>
        <taxon>Preaxostyla</taxon>
        <taxon>Oxymonadida</taxon>
        <taxon>Streblomastigidae</taxon>
        <taxon>Streblomastix</taxon>
    </lineage>
</organism>
<feature type="region of interest" description="Disordered" evidence="2">
    <location>
        <begin position="27"/>
        <end position="47"/>
    </location>
</feature>